<organism evidence="8 9">
    <name type="scientific">Paramarasmius palmivorus</name>
    <dbReference type="NCBI Taxonomy" id="297713"/>
    <lineage>
        <taxon>Eukaryota</taxon>
        <taxon>Fungi</taxon>
        <taxon>Dikarya</taxon>
        <taxon>Basidiomycota</taxon>
        <taxon>Agaricomycotina</taxon>
        <taxon>Agaricomycetes</taxon>
        <taxon>Agaricomycetidae</taxon>
        <taxon>Agaricales</taxon>
        <taxon>Marasmiineae</taxon>
        <taxon>Marasmiaceae</taxon>
        <taxon>Paramarasmius</taxon>
    </lineage>
</organism>
<evidence type="ECO:0000313" key="9">
    <source>
        <dbReference type="Proteomes" id="UP001383192"/>
    </source>
</evidence>
<keyword evidence="1" id="KW-0479">Metal-binding</keyword>
<evidence type="ECO:0000256" key="4">
    <source>
        <dbReference type="PROSITE-ProRule" id="PRU01343"/>
    </source>
</evidence>
<dbReference type="InterPro" id="IPR010666">
    <property type="entry name" value="Znf_GRF"/>
</dbReference>
<dbReference type="PROSITE" id="PS51999">
    <property type="entry name" value="ZF_GRF"/>
    <property type="match status" value="1"/>
</dbReference>
<gene>
    <name evidence="8" type="ORF">VNI00_004071</name>
</gene>
<evidence type="ECO:0000256" key="2">
    <source>
        <dbReference type="ARBA" id="ARBA00022771"/>
    </source>
</evidence>
<protein>
    <recommendedName>
        <fullName evidence="7">GRF-type domain-containing protein</fullName>
    </recommendedName>
</protein>
<feature type="domain" description="GRF-type" evidence="7">
    <location>
        <begin position="26"/>
        <end position="66"/>
    </location>
</feature>
<accession>A0AAW0DPJ4</accession>
<comment type="caution">
    <text evidence="8">The sequence shown here is derived from an EMBL/GenBank/DDBJ whole genome shotgun (WGS) entry which is preliminary data.</text>
</comment>
<proteinExistence type="predicted"/>
<dbReference type="Pfam" id="PF06839">
    <property type="entry name" value="Zn_ribbon_GRF"/>
    <property type="match status" value="1"/>
</dbReference>
<evidence type="ECO:0000256" key="1">
    <source>
        <dbReference type="ARBA" id="ARBA00022723"/>
    </source>
</evidence>
<evidence type="ECO:0000256" key="5">
    <source>
        <dbReference type="SAM" id="Coils"/>
    </source>
</evidence>
<evidence type="ECO:0000313" key="8">
    <source>
        <dbReference type="EMBL" id="KAK7053445.1"/>
    </source>
</evidence>
<reference evidence="8 9" key="1">
    <citation type="submission" date="2024-01" db="EMBL/GenBank/DDBJ databases">
        <title>A draft genome for a cacao thread blight-causing isolate of Paramarasmius palmivorus.</title>
        <authorList>
            <person name="Baruah I.K."/>
            <person name="Bukari Y."/>
            <person name="Amoako-Attah I."/>
            <person name="Meinhardt L.W."/>
            <person name="Bailey B.A."/>
            <person name="Cohen S.P."/>
        </authorList>
    </citation>
    <scope>NUCLEOTIDE SEQUENCE [LARGE SCALE GENOMIC DNA]</scope>
    <source>
        <strain evidence="8 9">GH-12</strain>
    </source>
</reference>
<feature type="compositionally biased region" description="Polar residues" evidence="6">
    <location>
        <begin position="109"/>
        <end position="129"/>
    </location>
</feature>
<feature type="region of interest" description="Disordered" evidence="6">
    <location>
        <begin position="68"/>
        <end position="129"/>
    </location>
</feature>
<keyword evidence="2 4" id="KW-0863">Zinc-finger</keyword>
<dbReference type="AlphaFoldDB" id="A0AAW0DPJ4"/>
<keyword evidence="5" id="KW-0175">Coiled coil</keyword>
<keyword evidence="3" id="KW-0862">Zinc</keyword>
<feature type="coiled-coil region" evidence="5">
    <location>
        <begin position="239"/>
        <end position="266"/>
    </location>
</feature>
<name>A0AAW0DPJ4_9AGAR</name>
<sequence length="269" mass="29843">MSQTPTQSQTRTVNASCFDSNGTVVCYHDEPAARKTSRTEANPNRDFFCCAKDRERCKFWKWADELTLPGAEPSPQRQTTNGIPSQSYTRPEIAMSGSQKRPLEVEATELTSTPKRPRTNASHTPGGSIQRLSAIEAGLRGEITPSSSQGKLDRNAAILEALTPGRNASTSKPQATEIIEDEDENPFLAQPPTSRTKGKGKAPQKVDIPDDSDDDTMDNISADTLSDSIRSLEKVHKYVRKLEKMNVAKEMKIAKLQKRVDILERRLEE</sequence>
<dbReference type="PANTHER" id="PTHR33248">
    <property type="entry name" value="ZINC ION-BINDING PROTEIN"/>
    <property type="match status" value="1"/>
</dbReference>
<dbReference type="Proteomes" id="UP001383192">
    <property type="component" value="Unassembled WGS sequence"/>
</dbReference>
<feature type="compositionally biased region" description="Polar residues" evidence="6">
    <location>
        <begin position="75"/>
        <end position="89"/>
    </location>
</feature>
<evidence type="ECO:0000256" key="6">
    <source>
        <dbReference type="SAM" id="MobiDB-lite"/>
    </source>
</evidence>
<dbReference type="EMBL" id="JAYKXP010000010">
    <property type="protein sequence ID" value="KAK7053445.1"/>
    <property type="molecule type" value="Genomic_DNA"/>
</dbReference>
<keyword evidence="9" id="KW-1185">Reference proteome</keyword>
<evidence type="ECO:0000256" key="3">
    <source>
        <dbReference type="ARBA" id="ARBA00022833"/>
    </source>
</evidence>
<evidence type="ECO:0000259" key="7">
    <source>
        <dbReference type="PROSITE" id="PS51999"/>
    </source>
</evidence>
<dbReference type="GO" id="GO:0008270">
    <property type="term" value="F:zinc ion binding"/>
    <property type="evidence" value="ECO:0007669"/>
    <property type="project" value="UniProtKB-KW"/>
</dbReference>
<feature type="region of interest" description="Disordered" evidence="6">
    <location>
        <begin position="161"/>
        <end position="222"/>
    </location>
</feature>